<evidence type="ECO:0000313" key="2">
    <source>
        <dbReference type="Proteomes" id="UP000186817"/>
    </source>
</evidence>
<sequence>MVCERPTMASLFRSQRGASAEIQLVRGEHDQVNSLLAYNEFSAVATRVQVSYMLPQDYDWATADWLGPEVLYLRSVSLANASCRCKGSRAVRPDPADAPSLCVLDRDLRLSRLRLRSCGRVSRGSCCGCAFGSALLIAEPSPPLSRCVVAELYQGSTLFSCVKGVADHLSRMQRVVPRLQADDARFVQDFILSAGYMCILA</sequence>
<name>A0A1Q9EMQ4_SYMMI</name>
<dbReference type="Proteomes" id="UP000186817">
    <property type="component" value="Unassembled WGS sequence"/>
</dbReference>
<gene>
    <name evidence="1" type="ORF">AK812_SmicGene7820</name>
</gene>
<dbReference type="AlphaFoldDB" id="A0A1Q9EMQ4"/>
<reference evidence="1 2" key="1">
    <citation type="submission" date="2016-02" db="EMBL/GenBank/DDBJ databases">
        <title>Genome analysis of coral dinoflagellate symbionts highlights evolutionary adaptations to a symbiotic lifestyle.</title>
        <authorList>
            <person name="Aranda M."/>
            <person name="Li Y."/>
            <person name="Liew Y.J."/>
            <person name="Baumgarten S."/>
            <person name="Simakov O."/>
            <person name="Wilson M."/>
            <person name="Piel J."/>
            <person name="Ashoor H."/>
            <person name="Bougouffa S."/>
            <person name="Bajic V.B."/>
            <person name="Ryu T."/>
            <person name="Ravasi T."/>
            <person name="Bayer T."/>
            <person name="Micklem G."/>
            <person name="Kim H."/>
            <person name="Bhak J."/>
            <person name="Lajeunesse T.C."/>
            <person name="Voolstra C.R."/>
        </authorList>
    </citation>
    <scope>NUCLEOTIDE SEQUENCE [LARGE SCALE GENOMIC DNA]</scope>
    <source>
        <strain evidence="1 2">CCMP2467</strain>
    </source>
</reference>
<comment type="caution">
    <text evidence="1">The sequence shown here is derived from an EMBL/GenBank/DDBJ whole genome shotgun (WGS) entry which is preliminary data.</text>
</comment>
<dbReference type="EMBL" id="LSRX01000112">
    <property type="protein sequence ID" value="OLQ08677.1"/>
    <property type="molecule type" value="Genomic_DNA"/>
</dbReference>
<organism evidence="1 2">
    <name type="scientific">Symbiodinium microadriaticum</name>
    <name type="common">Dinoflagellate</name>
    <name type="synonym">Zooxanthella microadriatica</name>
    <dbReference type="NCBI Taxonomy" id="2951"/>
    <lineage>
        <taxon>Eukaryota</taxon>
        <taxon>Sar</taxon>
        <taxon>Alveolata</taxon>
        <taxon>Dinophyceae</taxon>
        <taxon>Suessiales</taxon>
        <taxon>Symbiodiniaceae</taxon>
        <taxon>Symbiodinium</taxon>
    </lineage>
</organism>
<dbReference type="OrthoDB" id="436729at2759"/>
<protein>
    <submittedName>
        <fullName evidence="1">Uncharacterized protein</fullName>
    </submittedName>
</protein>
<keyword evidence="2" id="KW-1185">Reference proteome</keyword>
<accession>A0A1Q9EMQ4</accession>
<evidence type="ECO:0000313" key="1">
    <source>
        <dbReference type="EMBL" id="OLQ08677.1"/>
    </source>
</evidence>
<proteinExistence type="predicted"/>